<feature type="transmembrane region" description="Helical" evidence="7">
    <location>
        <begin position="115"/>
        <end position="138"/>
    </location>
</feature>
<evidence type="ECO:0000256" key="1">
    <source>
        <dbReference type="ARBA" id="ARBA00004651"/>
    </source>
</evidence>
<keyword evidence="2" id="KW-1003">Cell membrane</keyword>
<keyword evidence="5 7" id="KW-0472">Membrane</keyword>
<proteinExistence type="inferred from homology"/>
<evidence type="ECO:0000256" key="7">
    <source>
        <dbReference type="SAM" id="Phobius"/>
    </source>
</evidence>
<dbReference type="InterPro" id="IPR002898">
    <property type="entry name" value="MotA_ExbB_proton_chnl"/>
</dbReference>
<feature type="transmembrane region" description="Helical" evidence="7">
    <location>
        <begin position="6"/>
        <end position="29"/>
    </location>
</feature>
<keyword evidence="4 7" id="KW-1133">Transmembrane helix</keyword>
<evidence type="ECO:0000259" key="8">
    <source>
        <dbReference type="Pfam" id="PF01618"/>
    </source>
</evidence>
<keyword evidence="6" id="KW-0813">Transport</keyword>
<sequence>MEGSHFFDPVAAVLVFGGTIVATVMRCGWGDARAALREFGLLFGRGFDANRAKSELAIQVQDIEAQGFLGAEPRHFGDGEFDEVTDELIRTRSIKTIHSSHEAHRAKRMDAAQRATTFFAAAADLGPVLGLAGTLISLGGLSSFAAATGNFAESIGMAVATTLYGLVAANFIFAPLAAVVDRKAQAEDKAREQMIDWLASAIEASLRRHPEAAAREAA</sequence>
<evidence type="ECO:0000256" key="4">
    <source>
        <dbReference type="ARBA" id="ARBA00022989"/>
    </source>
</evidence>
<reference evidence="9 10" key="1">
    <citation type="submission" date="2021-05" db="EMBL/GenBank/DDBJ databases">
        <title>Croceibacterium sp. LX-88 genome sequence.</title>
        <authorList>
            <person name="Luo X."/>
        </authorList>
    </citation>
    <scope>NUCLEOTIDE SEQUENCE [LARGE SCALE GENOMIC DNA]</scope>
    <source>
        <strain evidence="9 10">LX-88</strain>
    </source>
</reference>
<feature type="transmembrane region" description="Helical" evidence="7">
    <location>
        <begin position="158"/>
        <end position="180"/>
    </location>
</feature>
<feature type="domain" description="MotA/TolQ/ExbB proton channel" evidence="8">
    <location>
        <begin position="89"/>
        <end position="192"/>
    </location>
</feature>
<evidence type="ECO:0000256" key="5">
    <source>
        <dbReference type="ARBA" id="ARBA00023136"/>
    </source>
</evidence>
<evidence type="ECO:0000256" key="2">
    <source>
        <dbReference type="ARBA" id="ARBA00022475"/>
    </source>
</evidence>
<protein>
    <submittedName>
        <fullName evidence="9">MotA/TolQ/ExbB proton channel family protein</fullName>
    </submittedName>
</protein>
<comment type="similarity">
    <text evidence="6">Belongs to the exbB/tolQ family.</text>
</comment>
<comment type="caution">
    <text evidence="9">The sequence shown here is derived from an EMBL/GenBank/DDBJ whole genome shotgun (WGS) entry which is preliminary data.</text>
</comment>
<name>A0ABS5W0B4_9SPHN</name>
<evidence type="ECO:0000256" key="6">
    <source>
        <dbReference type="RuleBase" id="RU004057"/>
    </source>
</evidence>
<dbReference type="InterPro" id="IPR047055">
    <property type="entry name" value="MotA-like"/>
</dbReference>
<comment type="subcellular location">
    <subcellularLocation>
        <location evidence="1">Cell membrane</location>
        <topology evidence="1">Multi-pass membrane protein</topology>
    </subcellularLocation>
    <subcellularLocation>
        <location evidence="6">Membrane</location>
        <topology evidence="6">Multi-pass membrane protein</topology>
    </subcellularLocation>
</comment>
<evidence type="ECO:0000256" key="3">
    <source>
        <dbReference type="ARBA" id="ARBA00022692"/>
    </source>
</evidence>
<keyword evidence="6" id="KW-0653">Protein transport</keyword>
<dbReference type="RefSeq" id="WP_214534486.1">
    <property type="nucleotide sequence ID" value="NZ_JAHFVK010000001.1"/>
</dbReference>
<evidence type="ECO:0000313" key="10">
    <source>
        <dbReference type="Proteomes" id="UP000811255"/>
    </source>
</evidence>
<accession>A0ABS5W0B4</accession>
<evidence type="ECO:0000313" key="9">
    <source>
        <dbReference type="EMBL" id="MBT2133211.1"/>
    </source>
</evidence>
<dbReference type="Pfam" id="PF01618">
    <property type="entry name" value="MotA_ExbB"/>
    <property type="match status" value="1"/>
</dbReference>
<dbReference type="PANTHER" id="PTHR30433">
    <property type="entry name" value="CHEMOTAXIS PROTEIN MOTA"/>
    <property type="match status" value="1"/>
</dbReference>
<gene>
    <name evidence="9" type="ORF">KK137_02590</name>
</gene>
<dbReference type="Proteomes" id="UP000811255">
    <property type="component" value="Unassembled WGS sequence"/>
</dbReference>
<keyword evidence="10" id="KW-1185">Reference proteome</keyword>
<keyword evidence="3 7" id="KW-0812">Transmembrane</keyword>
<organism evidence="9 10">
    <name type="scientific">Croceibacterium selenioxidans</name>
    <dbReference type="NCBI Taxonomy" id="2838833"/>
    <lineage>
        <taxon>Bacteria</taxon>
        <taxon>Pseudomonadati</taxon>
        <taxon>Pseudomonadota</taxon>
        <taxon>Alphaproteobacteria</taxon>
        <taxon>Sphingomonadales</taxon>
        <taxon>Erythrobacteraceae</taxon>
        <taxon>Croceibacterium</taxon>
    </lineage>
</organism>
<dbReference type="EMBL" id="JAHFVK010000001">
    <property type="protein sequence ID" value="MBT2133211.1"/>
    <property type="molecule type" value="Genomic_DNA"/>
</dbReference>